<name>A0ACB9J377_9ASTR</name>
<organism evidence="1 2">
    <name type="scientific">Smallanthus sonchifolius</name>
    <dbReference type="NCBI Taxonomy" id="185202"/>
    <lineage>
        <taxon>Eukaryota</taxon>
        <taxon>Viridiplantae</taxon>
        <taxon>Streptophyta</taxon>
        <taxon>Embryophyta</taxon>
        <taxon>Tracheophyta</taxon>
        <taxon>Spermatophyta</taxon>
        <taxon>Magnoliopsida</taxon>
        <taxon>eudicotyledons</taxon>
        <taxon>Gunneridae</taxon>
        <taxon>Pentapetalae</taxon>
        <taxon>asterids</taxon>
        <taxon>campanulids</taxon>
        <taxon>Asterales</taxon>
        <taxon>Asteraceae</taxon>
        <taxon>Asteroideae</taxon>
        <taxon>Heliantheae alliance</taxon>
        <taxon>Millerieae</taxon>
        <taxon>Smallanthus</taxon>
    </lineage>
</organism>
<reference evidence="1 2" key="2">
    <citation type="journal article" date="2022" name="Mol. Ecol. Resour.">
        <title>The genomes of chicory, endive, great burdock and yacon provide insights into Asteraceae paleo-polyploidization history and plant inulin production.</title>
        <authorList>
            <person name="Fan W."/>
            <person name="Wang S."/>
            <person name="Wang H."/>
            <person name="Wang A."/>
            <person name="Jiang F."/>
            <person name="Liu H."/>
            <person name="Zhao H."/>
            <person name="Xu D."/>
            <person name="Zhang Y."/>
        </authorList>
    </citation>
    <scope>NUCLEOTIDE SEQUENCE [LARGE SCALE GENOMIC DNA]</scope>
    <source>
        <strain evidence="2">cv. Yunnan</strain>
        <tissue evidence="1">Leaves</tissue>
    </source>
</reference>
<accession>A0ACB9J377</accession>
<keyword evidence="2" id="KW-1185">Reference proteome</keyword>
<comment type="caution">
    <text evidence="1">The sequence shown here is derived from an EMBL/GenBank/DDBJ whole genome shotgun (WGS) entry which is preliminary data.</text>
</comment>
<reference evidence="2" key="1">
    <citation type="journal article" date="2022" name="Mol. Ecol. Resour.">
        <title>The genomes of chicory, endive, great burdock and yacon provide insights into Asteraceae palaeo-polyploidization history and plant inulin production.</title>
        <authorList>
            <person name="Fan W."/>
            <person name="Wang S."/>
            <person name="Wang H."/>
            <person name="Wang A."/>
            <person name="Jiang F."/>
            <person name="Liu H."/>
            <person name="Zhao H."/>
            <person name="Xu D."/>
            <person name="Zhang Y."/>
        </authorList>
    </citation>
    <scope>NUCLEOTIDE SEQUENCE [LARGE SCALE GENOMIC DNA]</scope>
    <source>
        <strain evidence="2">cv. Yunnan</strain>
    </source>
</reference>
<sequence>MHQNAGDYHDRIKYLKHSKVYFALTIDPVIYESYIRRFWSSAVVSEVDGVKNHSKSTFSGRETPLFPELMGFFDVKSGAESRSSSSSSYDGHEYDGHEADGDNVDDNDVLFETEHLNTTQDTPPISPNHDRIPTPIHKSHKAVAELTTLVSSLPTTVQSQDKEILKLKKENKSLKLAKSSSKPRKFKRLVRGPHPQPSYKYLVVSSSTSSEDDAVRRREKVSSDDEIFYDMFADVGPSSPLSDKVEADCASGGPMSPVGENIVSSSASPIQTIDKGKQIASEAEP</sequence>
<proteinExistence type="predicted"/>
<evidence type="ECO:0000313" key="1">
    <source>
        <dbReference type="EMBL" id="KAI3814196.1"/>
    </source>
</evidence>
<dbReference type="Proteomes" id="UP001056120">
    <property type="component" value="Linkage Group LG06"/>
</dbReference>
<protein>
    <submittedName>
        <fullName evidence="1">Uncharacterized protein</fullName>
    </submittedName>
</protein>
<gene>
    <name evidence="1" type="ORF">L1987_18944</name>
</gene>
<dbReference type="EMBL" id="CM042023">
    <property type="protein sequence ID" value="KAI3814196.1"/>
    <property type="molecule type" value="Genomic_DNA"/>
</dbReference>
<evidence type="ECO:0000313" key="2">
    <source>
        <dbReference type="Proteomes" id="UP001056120"/>
    </source>
</evidence>